<dbReference type="SUPFAM" id="SSF54862">
    <property type="entry name" value="4Fe-4S ferredoxins"/>
    <property type="match status" value="1"/>
</dbReference>
<evidence type="ECO:0000259" key="9">
    <source>
        <dbReference type="PROSITE" id="PS51379"/>
    </source>
</evidence>
<dbReference type="InterPro" id="IPR001080">
    <property type="entry name" value="3Fe4S_ferredoxin"/>
</dbReference>
<keyword evidence="3 8" id="KW-0479">Metal-binding</keyword>
<evidence type="ECO:0000256" key="3">
    <source>
        <dbReference type="ARBA" id="ARBA00022723"/>
    </source>
</evidence>
<dbReference type="PRINTS" id="PR00352">
    <property type="entry name" value="3FE4SFRDOXIN"/>
</dbReference>
<keyword evidence="6 8" id="KW-0411">Iron-sulfur</keyword>
<keyword evidence="7" id="KW-0003">3Fe-4S</keyword>
<evidence type="ECO:0000313" key="11">
    <source>
        <dbReference type="Proteomes" id="UP000242427"/>
    </source>
</evidence>
<evidence type="ECO:0000256" key="1">
    <source>
        <dbReference type="ARBA" id="ARBA00001927"/>
    </source>
</evidence>
<evidence type="ECO:0000256" key="4">
    <source>
        <dbReference type="ARBA" id="ARBA00022982"/>
    </source>
</evidence>
<evidence type="ECO:0000256" key="2">
    <source>
        <dbReference type="ARBA" id="ARBA00022448"/>
    </source>
</evidence>
<evidence type="ECO:0000256" key="5">
    <source>
        <dbReference type="ARBA" id="ARBA00023004"/>
    </source>
</evidence>
<dbReference type="GO" id="GO:0051538">
    <property type="term" value="F:3 iron, 4 sulfur cluster binding"/>
    <property type="evidence" value="ECO:0007669"/>
    <property type="project" value="UniProtKB-KW"/>
</dbReference>
<comment type="function">
    <text evidence="8">Ferredoxins are iron-sulfur proteins that transfer electrons in a wide variety of metabolic reactions.</text>
</comment>
<evidence type="ECO:0000256" key="6">
    <source>
        <dbReference type="ARBA" id="ARBA00023014"/>
    </source>
</evidence>
<dbReference type="PROSITE" id="PS51379">
    <property type="entry name" value="4FE4S_FER_2"/>
    <property type="match status" value="1"/>
</dbReference>
<dbReference type="GO" id="GO:0009055">
    <property type="term" value="F:electron transfer activity"/>
    <property type="evidence" value="ECO:0007669"/>
    <property type="project" value="UniProtKB-UniRule"/>
</dbReference>
<comment type="caution">
    <text evidence="10">The sequence shown here is derived from an EMBL/GenBank/DDBJ whole genome shotgun (WGS) entry which is preliminary data.</text>
</comment>
<dbReference type="OrthoDB" id="4557285at2"/>
<keyword evidence="11" id="KW-1185">Reference proteome</keyword>
<accession>A0A9X7JIV8</accession>
<organism evidence="10 11">
    <name type="scientific">Streptosporangium nondiastaticum</name>
    <dbReference type="NCBI Taxonomy" id="35764"/>
    <lineage>
        <taxon>Bacteria</taxon>
        <taxon>Bacillati</taxon>
        <taxon>Actinomycetota</taxon>
        <taxon>Actinomycetes</taxon>
        <taxon>Streptosporangiales</taxon>
        <taxon>Streptosporangiaceae</taxon>
        <taxon>Streptosporangium</taxon>
    </lineage>
</organism>
<dbReference type="Pfam" id="PF13370">
    <property type="entry name" value="Fer4_13"/>
    <property type="match status" value="1"/>
</dbReference>
<name>A0A9X7JIV8_9ACTN</name>
<dbReference type="InterPro" id="IPR051269">
    <property type="entry name" value="Fe-S_cluster_ET"/>
</dbReference>
<gene>
    <name evidence="10" type="ORF">B7P34_34155</name>
</gene>
<dbReference type="GO" id="GO:0005506">
    <property type="term" value="F:iron ion binding"/>
    <property type="evidence" value="ECO:0007669"/>
    <property type="project" value="UniProtKB-UniRule"/>
</dbReference>
<dbReference type="Gene3D" id="3.30.70.20">
    <property type="match status" value="1"/>
</dbReference>
<evidence type="ECO:0000256" key="8">
    <source>
        <dbReference type="RuleBase" id="RU368020"/>
    </source>
</evidence>
<dbReference type="AlphaFoldDB" id="A0A9X7JIV8"/>
<evidence type="ECO:0000256" key="7">
    <source>
        <dbReference type="ARBA" id="ARBA00023291"/>
    </source>
</evidence>
<keyword evidence="2 8" id="KW-0813">Transport</keyword>
<comment type="cofactor">
    <cofactor evidence="1">
        <name>[3Fe-4S] cluster</name>
        <dbReference type="ChEBI" id="CHEBI:21137"/>
    </cofactor>
</comment>
<protein>
    <recommendedName>
        <fullName evidence="8">Ferredoxin</fullName>
    </recommendedName>
</protein>
<dbReference type="PANTHER" id="PTHR36923:SF3">
    <property type="entry name" value="FERREDOXIN"/>
    <property type="match status" value="1"/>
</dbReference>
<keyword evidence="5 8" id="KW-0408">Iron</keyword>
<keyword evidence="4 8" id="KW-0249">Electron transport</keyword>
<reference evidence="10 11" key="1">
    <citation type="submission" date="2018-03" db="EMBL/GenBank/DDBJ databases">
        <title>Chitinolytic properties of Streptosporangium nondiastaticum TBG75A20.</title>
        <authorList>
            <person name="Gayathri V."/>
            <person name="Shiburaj S."/>
        </authorList>
    </citation>
    <scope>NUCLEOTIDE SEQUENCE [LARGE SCALE GENOMIC DNA]</scope>
    <source>
        <strain evidence="10 11">TBG75A20</strain>
    </source>
</reference>
<proteinExistence type="predicted"/>
<evidence type="ECO:0000313" key="10">
    <source>
        <dbReference type="EMBL" id="PSJ24301.1"/>
    </source>
</evidence>
<dbReference type="EMBL" id="PXWG01000212">
    <property type="protein sequence ID" value="PSJ24301.1"/>
    <property type="molecule type" value="Genomic_DNA"/>
</dbReference>
<dbReference type="PANTHER" id="PTHR36923">
    <property type="entry name" value="FERREDOXIN"/>
    <property type="match status" value="1"/>
</dbReference>
<sequence length="103" mass="10316">MEDGDAGPRAALDAGGVVRPVADTTAGAAADATAWRVTVDRSACLGSGICAALAPEAFRLEDERSRPLREAAGPDEALLDAADSCPAAAITVTEGTEVIGPRP</sequence>
<dbReference type="InterPro" id="IPR017896">
    <property type="entry name" value="4Fe4S_Fe-S-bd"/>
</dbReference>
<dbReference type="Proteomes" id="UP000242427">
    <property type="component" value="Unassembled WGS sequence"/>
</dbReference>
<feature type="domain" description="4Fe-4S ferredoxin-type" evidence="9">
    <location>
        <begin position="35"/>
        <end position="63"/>
    </location>
</feature>